<evidence type="ECO:0000256" key="4">
    <source>
        <dbReference type="ARBA" id="ARBA00022777"/>
    </source>
</evidence>
<dbReference type="GO" id="GO:0016301">
    <property type="term" value="F:kinase activity"/>
    <property type="evidence" value="ECO:0007669"/>
    <property type="project" value="UniProtKB-KW"/>
</dbReference>
<evidence type="ECO:0000259" key="6">
    <source>
        <dbReference type="Pfam" id="PF00294"/>
    </source>
</evidence>
<feature type="non-terminal residue" evidence="7">
    <location>
        <position position="1"/>
    </location>
</feature>
<dbReference type="EMBL" id="GDID01003352">
    <property type="protein sequence ID" value="JAP93254.1"/>
    <property type="molecule type" value="Transcribed_RNA"/>
</dbReference>
<name>A0A146KBE9_9EUKA</name>
<evidence type="ECO:0000256" key="5">
    <source>
        <dbReference type="ARBA" id="ARBA00022840"/>
    </source>
</evidence>
<evidence type="ECO:0000256" key="2">
    <source>
        <dbReference type="ARBA" id="ARBA00022679"/>
    </source>
</evidence>
<dbReference type="InterPro" id="IPR011611">
    <property type="entry name" value="PfkB_dom"/>
</dbReference>
<dbReference type="InterPro" id="IPR029056">
    <property type="entry name" value="Ribokinase-like"/>
</dbReference>
<keyword evidence="5" id="KW-0067">ATP-binding</keyword>
<keyword evidence="2" id="KW-0808">Transferase</keyword>
<feature type="non-terminal residue" evidence="7">
    <location>
        <position position="283"/>
    </location>
</feature>
<protein>
    <submittedName>
        <fullName evidence="7">Fructokinase</fullName>
    </submittedName>
</protein>
<evidence type="ECO:0000256" key="1">
    <source>
        <dbReference type="ARBA" id="ARBA00010688"/>
    </source>
</evidence>
<gene>
    <name evidence="7" type="ORF">TPC1_14534</name>
</gene>
<sequence length="283" mass="32214">KIYALGVIILDIIFQNNDANRSLPGGAVFNTIVSLSRMNAKCNMITCTGDDQISQIFSDFCMQNNIDTHHILKSSECQSMLALAFIAPQTKYQFYGSIPFNTILQNAPYIKNDDILFLGDFITLDQQYLPIYQKLISNSPLVYFDPNIRNTVNQQLITLIHEADILRLSEEDLTNINLDMSQLKNEVVIVTDIQYVKYKIQETYGVVEIMEKIKPISTIGAGDSFNAGFLFKMQEFGVDKTNFVQIMKNKIVEFINFGVQCAQHVCMRTENYVEVGFNVLSMF</sequence>
<feature type="domain" description="Carbohydrate kinase PfkB" evidence="6">
    <location>
        <begin position="23"/>
        <end position="268"/>
    </location>
</feature>
<dbReference type="InterPro" id="IPR002173">
    <property type="entry name" value="Carboh/pur_kinase_PfkB_CS"/>
</dbReference>
<dbReference type="GO" id="GO:0005524">
    <property type="term" value="F:ATP binding"/>
    <property type="evidence" value="ECO:0007669"/>
    <property type="project" value="UniProtKB-KW"/>
</dbReference>
<dbReference type="PANTHER" id="PTHR43085:SF1">
    <property type="entry name" value="PSEUDOURIDINE KINASE-RELATED"/>
    <property type="match status" value="1"/>
</dbReference>
<organism evidence="7">
    <name type="scientific">Trepomonas sp. PC1</name>
    <dbReference type="NCBI Taxonomy" id="1076344"/>
    <lineage>
        <taxon>Eukaryota</taxon>
        <taxon>Metamonada</taxon>
        <taxon>Diplomonadida</taxon>
        <taxon>Hexamitidae</taxon>
        <taxon>Hexamitinae</taxon>
        <taxon>Trepomonas</taxon>
    </lineage>
</organism>
<dbReference type="PANTHER" id="PTHR43085">
    <property type="entry name" value="HEXOKINASE FAMILY MEMBER"/>
    <property type="match status" value="1"/>
</dbReference>
<keyword evidence="4 7" id="KW-0418">Kinase</keyword>
<keyword evidence="3" id="KW-0547">Nucleotide-binding</keyword>
<dbReference type="SUPFAM" id="SSF53613">
    <property type="entry name" value="Ribokinase-like"/>
    <property type="match status" value="1"/>
</dbReference>
<comment type="similarity">
    <text evidence="1">Belongs to the carbohydrate kinase PfkB family.</text>
</comment>
<dbReference type="PROSITE" id="PS00584">
    <property type="entry name" value="PFKB_KINASES_2"/>
    <property type="match status" value="1"/>
</dbReference>
<proteinExistence type="inferred from homology"/>
<dbReference type="Pfam" id="PF00294">
    <property type="entry name" value="PfkB"/>
    <property type="match status" value="1"/>
</dbReference>
<accession>A0A146KBE9</accession>
<dbReference type="InterPro" id="IPR050306">
    <property type="entry name" value="PfkB_Carbo_kinase"/>
</dbReference>
<evidence type="ECO:0000256" key="3">
    <source>
        <dbReference type="ARBA" id="ARBA00022741"/>
    </source>
</evidence>
<dbReference type="Gene3D" id="3.40.1190.20">
    <property type="match status" value="1"/>
</dbReference>
<dbReference type="AlphaFoldDB" id="A0A146KBE9"/>
<reference evidence="7" key="1">
    <citation type="submission" date="2015-07" db="EMBL/GenBank/DDBJ databases">
        <title>Adaptation to a free-living lifestyle via gene acquisitions in the diplomonad Trepomonas sp. PC1.</title>
        <authorList>
            <person name="Xu F."/>
            <person name="Jerlstrom-Hultqvist J."/>
            <person name="Kolisko M."/>
            <person name="Simpson A.G.B."/>
            <person name="Roger A.J."/>
            <person name="Svard S.G."/>
            <person name="Andersson J.O."/>
        </authorList>
    </citation>
    <scope>NUCLEOTIDE SEQUENCE</scope>
    <source>
        <strain evidence="7">PC1</strain>
    </source>
</reference>
<evidence type="ECO:0000313" key="7">
    <source>
        <dbReference type="EMBL" id="JAP93254.1"/>
    </source>
</evidence>